<keyword evidence="4" id="KW-1185">Reference proteome</keyword>
<evidence type="ECO:0000313" key="3">
    <source>
        <dbReference type="EMBL" id="TID25359.1"/>
    </source>
</evidence>
<keyword evidence="2" id="KW-0812">Transmembrane</keyword>
<gene>
    <name evidence="3" type="ORF">E6O75_ATG04564</name>
</gene>
<feature type="compositionally biased region" description="Polar residues" evidence="1">
    <location>
        <begin position="599"/>
        <end position="609"/>
    </location>
</feature>
<comment type="caution">
    <text evidence="3">The sequence shown here is derived from an EMBL/GenBank/DDBJ whole genome shotgun (WGS) entry which is preliminary data.</text>
</comment>
<dbReference type="Proteomes" id="UP000298493">
    <property type="component" value="Unassembled WGS sequence"/>
</dbReference>
<evidence type="ECO:0000256" key="1">
    <source>
        <dbReference type="SAM" id="MobiDB-lite"/>
    </source>
</evidence>
<feature type="region of interest" description="Disordered" evidence="1">
    <location>
        <begin position="449"/>
        <end position="480"/>
    </location>
</feature>
<dbReference type="STRING" id="86259.A0A4Z1PDI4"/>
<protein>
    <submittedName>
        <fullName evidence="3">DNA repair protein</fullName>
    </submittedName>
</protein>
<feature type="region of interest" description="Disordered" evidence="1">
    <location>
        <begin position="515"/>
        <end position="667"/>
    </location>
</feature>
<accession>A0A4Z1PDI4</accession>
<feature type="transmembrane region" description="Helical" evidence="2">
    <location>
        <begin position="167"/>
        <end position="192"/>
    </location>
</feature>
<organism evidence="3 4">
    <name type="scientific">Venturia nashicola</name>
    <dbReference type="NCBI Taxonomy" id="86259"/>
    <lineage>
        <taxon>Eukaryota</taxon>
        <taxon>Fungi</taxon>
        <taxon>Dikarya</taxon>
        <taxon>Ascomycota</taxon>
        <taxon>Pezizomycotina</taxon>
        <taxon>Dothideomycetes</taxon>
        <taxon>Pleosporomycetidae</taxon>
        <taxon>Venturiales</taxon>
        <taxon>Venturiaceae</taxon>
        <taxon>Venturia</taxon>
    </lineage>
</organism>
<feature type="compositionally biased region" description="Basic and acidic residues" evidence="1">
    <location>
        <begin position="588"/>
        <end position="598"/>
    </location>
</feature>
<evidence type="ECO:0000313" key="4">
    <source>
        <dbReference type="Proteomes" id="UP000298493"/>
    </source>
</evidence>
<keyword evidence="2" id="KW-0472">Membrane</keyword>
<feature type="compositionally biased region" description="Basic and acidic residues" evidence="1">
    <location>
        <begin position="658"/>
        <end position="667"/>
    </location>
</feature>
<proteinExistence type="predicted"/>
<feature type="transmembrane region" description="Helical" evidence="2">
    <location>
        <begin position="212"/>
        <end position="233"/>
    </location>
</feature>
<dbReference type="PANTHER" id="PTHR42058">
    <property type="entry name" value="G_PROTEIN_RECEP_F2_4 DOMAIN-CONTAINING PROTEIN"/>
    <property type="match status" value="1"/>
</dbReference>
<sequence>MRGRIDAICLEDADLGTSDTGGAFALLHLLEIINATVRGCELAQNETCLRPLAAFAKIRFSKNCCSRKLEDTHWDAFVPKSEMLHAAFHAPLINTSTMMFSFVIPLSTKPKECYDYITPVSNNNSNSCALTGAFFVLGCSGIGAWSFLRVLWLHLKVYWFHTPSKAFMIFALSFGILFPATLLAVAFNVSGFSYRTSGKTCIINHENSFTVFWAWTITLAVSSFLLQAFTSGITNTKARKKRIGRASMMAALGLQARGSAHLQTDALNISAFRQRWNQIKAVIQSQWRVASLSIAFPGQAVPFVVQFIKSRTHVKTQKLTACFLNYGLEDQRCLDQKAVLAAAQTSIMAGLTIAAIAGIECFLLTTRTSTLTTWYYICKNPIKTIRYGQYPDTEDTRKPSNAAGAGLRQANSRKRSMDDILTIGHGRRRKPRNSSPAVNFRYRGSLQYPHVGRTTLSKPPSRRHSCDEANGGVPPSSTHIPMRALSRLQTMLPPPLPTLPQSPNISQGDISASLVSAKTASTPPRVRSKHSVRTESSTALNASLERPEASYPLNRRRSLERQSRNSAHTQSSAALNEVLDGLMFPPPLDRRRSLERQSRNSAHTQSSAALNEVLDGLTFPPPLDRRRSLERQSRKSTHTQSSAALNEVLDGLMFPPPLDRRRSDESG</sequence>
<feature type="region of interest" description="Disordered" evidence="1">
    <location>
        <begin position="389"/>
        <end position="418"/>
    </location>
</feature>
<dbReference type="InterPro" id="IPR053247">
    <property type="entry name" value="GPCR_GPR1/git3-like"/>
</dbReference>
<dbReference type="PANTHER" id="PTHR42058:SF1">
    <property type="entry name" value="G-PROTEIN COUPLED RECEPTORS FAMILY 2 PROFILE 2 DOMAIN-CONTAINING PROTEIN"/>
    <property type="match status" value="1"/>
</dbReference>
<evidence type="ECO:0000256" key="2">
    <source>
        <dbReference type="SAM" id="Phobius"/>
    </source>
</evidence>
<reference evidence="3 4" key="1">
    <citation type="submission" date="2019-04" db="EMBL/GenBank/DDBJ databases">
        <title>High contiguity whole genome sequence and gene annotation resource for two Venturia nashicola isolates.</title>
        <authorList>
            <person name="Prokchorchik M."/>
            <person name="Won K."/>
            <person name="Lee Y."/>
            <person name="Choi E.D."/>
            <person name="Segonzac C."/>
            <person name="Sohn K.H."/>
        </authorList>
    </citation>
    <scope>NUCLEOTIDE SEQUENCE [LARGE SCALE GENOMIC DNA]</scope>
    <source>
        <strain evidence="3 4">PRI2</strain>
    </source>
</reference>
<feature type="compositionally biased region" description="Basic and acidic residues" evidence="1">
    <location>
        <begin position="623"/>
        <end position="633"/>
    </location>
</feature>
<keyword evidence="2" id="KW-1133">Transmembrane helix</keyword>
<feature type="transmembrane region" description="Helical" evidence="2">
    <location>
        <begin position="132"/>
        <end position="155"/>
    </location>
</feature>
<feature type="compositionally biased region" description="Polar residues" evidence="1">
    <location>
        <begin position="564"/>
        <end position="574"/>
    </location>
</feature>
<dbReference type="EMBL" id="SNSC02000004">
    <property type="protein sequence ID" value="TID25359.1"/>
    <property type="molecule type" value="Genomic_DNA"/>
</dbReference>
<name>A0A4Z1PDI4_9PEZI</name>
<dbReference type="AlphaFoldDB" id="A0A4Z1PDI4"/>